<accession>A0A9N9NS78</accession>
<dbReference type="OrthoDB" id="538336at2759"/>
<comment type="caution">
    <text evidence="1">The sequence shown here is derived from an EMBL/GenBank/DDBJ whole genome shotgun (WGS) entry which is preliminary data.</text>
</comment>
<feature type="non-terminal residue" evidence="1">
    <location>
        <position position="1"/>
    </location>
</feature>
<dbReference type="AlphaFoldDB" id="A0A9N9NS78"/>
<name>A0A9N9NS78_9GLOM</name>
<evidence type="ECO:0000313" key="1">
    <source>
        <dbReference type="EMBL" id="CAG8755463.1"/>
    </source>
</evidence>
<dbReference type="Gene3D" id="2.40.110.10">
    <property type="entry name" value="Butyryl-CoA Dehydrogenase, subunit A, domain 2"/>
    <property type="match status" value="1"/>
</dbReference>
<sequence>FAIHAKWTVVFAQTIIRGHNERIHAILVRIREEKENSGRAYFEQIDKIYVP</sequence>
<reference evidence="1" key="1">
    <citation type="submission" date="2021-06" db="EMBL/GenBank/DDBJ databases">
        <authorList>
            <person name="Kallberg Y."/>
            <person name="Tangrot J."/>
            <person name="Rosling A."/>
        </authorList>
    </citation>
    <scope>NUCLEOTIDE SEQUENCE</scope>
    <source>
        <strain evidence="1">UK204</strain>
    </source>
</reference>
<proteinExistence type="predicted"/>
<keyword evidence="2" id="KW-1185">Reference proteome</keyword>
<protein>
    <submittedName>
        <fullName evidence="1">14567_t:CDS:1</fullName>
    </submittedName>
</protein>
<evidence type="ECO:0000313" key="2">
    <source>
        <dbReference type="Proteomes" id="UP000789570"/>
    </source>
</evidence>
<feature type="non-terminal residue" evidence="1">
    <location>
        <position position="51"/>
    </location>
</feature>
<dbReference type="InterPro" id="IPR046373">
    <property type="entry name" value="Acyl-CoA_Oxase/DH_mid-dom_sf"/>
</dbReference>
<gene>
    <name evidence="1" type="ORF">FCALED_LOCUS16586</name>
</gene>
<dbReference type="GO" id="GO:0016627">
    <property type="term" value="F:oxidoreductase activity, acting on the CH-CH group of donors"/>
    <property type="evidence" value="ECO:0007669"/>
    <property type="project" value="InterPro"/>
</dbReference>
<organism evidence="1 2">
    <name type="scientific">Funneliformis caledonium</name>
    <dbReference type="NCBI Taxonomy" id="1117310"/>
    <lineage>
        <taxon>Eukaryota</taxon>
        <taxon>Fungi</taxon>
        <taxon>Fungi incertae sedis</taxon>
        <taxon>Mucoromycota</taxon>
        <taxon>Glomeromycotina</taxon>
        <taxon>Glomeromycetes</taxon>
        <taxon>Glomerales</taxon>
        <taxon>Glomeraceae</taxon>
        <taxon>Funneliformis</taxon>
    </lineage>
</organism>
<dbReference type="EMBL" id="CAJVPQ010020095">
    <property type="protein sequence ID" value="CAG8755463.1"/>
    <property type="molecule type" value="Genomic_DNA"/>
</dbReference>
<dbReference type="Proteomes" id="UP000789570">
    <property type="component" value="Unassembled WGS sequence"/>
</dbReference>